<proteinExistence type="predicted"/>
<name>A0AC61MVC6_9FIRM</name>
<dbReference type="EMBL" id="CP068393">
    <property type="protein sequence ID" value="QUC66232.1"/>
    <property type="molecule type" value="Genomic_DNA"/>
</dbReference>
<evidence type="ECO:0000313" key="1">
    <source>
        <dbReference type="EMBL" id="QUC66232.1"/>
    </source>
</evidence>
<accession>A0AC61MVC6</accession>
<evidence type="ECO:0000313" key="2">
    <source>
        <dbReference type="Proteomes" id="UP000682782"/>
    </source>
</evidence>
<dbReference type="Proteomes" id="UP000682782">
    <property type="component" value="Chromosome"/>
</dbReference>
<reference evidence="1" key="1">
    <citation type="submission" date="2021-01" db="EMBL/GenBank/DDBJ databases">
        <title>Complete genome sequence of Clostridiales bacterium R-7.</title>
        <authorList>
            <person name="Mahoney-Kurpe S.C."/>
            <person name="Palevich N."/>
            <person name="Koike S."/>
            <person name="Moon C.D."/>
            <person name="Attwood G.T."/>
        </authorList>
    </citation>
    <scope>NUCLEOTIDE SEQUENCE</scope>
    <source>
        <strain evidence="1">R-7</strain>
    </source>
</reference>
<organism evidence="1 2">
    <name type="scientific">Aristaeella hokkaidonensis</name>
    <dbReference type="NCBI Taxonomy" id="3046382"/>
    <lineage>
        <taxon>Bacteria</taxon>
        <taxon>Bacillati</taxon>
        <taxon>Bacillota</taxon>
        <taxon>Clostridia</taxon>
        <taxon>Eubacteriales</taxon>
        <taxon>Aristaeellaceae</taxon>
        <taxon>Aristaeella</taxon>
    </lineage>
</organism>
<gene>
    <name evidence="1" type="ORF">JYE49_10165</name>
</gene>
<keyword evidence="2" id="KW-1185">Reference proteome</keyword>
<sequence>MSFQFQPFSRKQSQLLNWWRPGSGVEERRIVLADGAIRSGKTVAMILSFLLWSLTCFSGKDFIMAGVTSGALVRNVLGPMLSMLETLGIAYEWKRGEARVIIGKNSYYLFGADKDNAQDKLQGMTAAGAYADEAALFPRSFIDQMIGRCSVEGSRIFLNCNPNGAWHYIKTDFIDRAEELGLYRLHFTMDDNLTLSPEIRQSYARSFTGVFYRQYILGEWVSAEGAVYPMWDDKENTFVEGERDPEALPFRDMRRFCAVDYGTVNPCVFLDVRDDGKTFWIMKEYYWNSTSKRRQKTDAEYANDLAEFLGNDRNTQIIVDPSAASFKAELRNRGFRVLDAKNDVREGIATTAVCISNRRIRVERNRCPALLGEVHSYVWDEKARMKGEERPVKVHDHAMDAVRYLCHTKASRFRR</sequence>
<protein>
    <submittedName>
        <fullName evidence="1">PBSX family phage terminase large subunit</fullName>
    </submittedName>
</protein>